<dbReference type="AlphaFoldDB" id="A0A0C4EG32"/>
<dbReference type="eggNOG" id="ENOG502SNPI">
    <property type="taxonomic scope" value="Eukaryota"/>
</dbReference>
<dbReference type="InterPro" id="IPR052895">
    <property type="entry name" value="HetReg/Transcr_Mod"/>
</dbReference>
<gene>
    <name evidence="3" type="ORF">MAPG_11748</name>
</gene>
<dbReference type="Proteomes" id="UP000011715">
    <property type="component" value="Unassembled WGS sequence"/>
</dbReference>
<reference evidence="3" key="3">
    <citation type="submission" date="2011-03" db="EMBL/GenBank/DDBJ databases">
        <title>Annotation of Magnaporthe poae ATCC 64411.</title>
        <authorList>
            <person name="Ma L.-J."/>
            <person name="Dead R."/>
            <person name="Young S.K."/>
            <person name="Zeng Q."/>
            <person name="Gargeya S."/>
            <person name="Fitzgerald M."/>
            <person name="Haas B."/>
            <person name="Abouelleil A."/>
            <person name="Alvarado L."/>
            <person name="Arachchi H.M."/>
            <person name="Berlin A."/>
            <person name="Brown A."/>
            <person name="Chapman S.B."/>
            <person name="Chen Z."/>
            <person name="Dunbar C."/>
            <person name="Freedman E."/>
            <person name="Gearin G."/>
            <person name="Gellesch M."/>
            <person name="Goldberg J."/>
            <person name="Griggs A."/>
            <person name="Gujja S."/>
            <person name="Heiman D."/>
            <person name="Howarth C."/>
            <person name="Larson L."/>
            <person name="Lui A."/>
            <person name="MacDonald P.J.P."/>
            <person name="Mehta T."/>
            <person name="Montmayeur A."/>
            <person name="Murphy C."/>
            <person name="Neiman D."/>
            <person name="Pearson M."/>
            <person name="Priest M."/>
            <person name="Roberts A."/>
            <person name="Saif S."/>
            <person name="Shea T."/>
            <person name="Shenoy N."/>
            <person name="Sisk P."/>
            <person name="Stolte C."/>
            <person name="Sykes S."/>
            <person name="Yandava C."/>
            <person name="Wortman J."/>
            <person name="Nusbaum C."/>
            <person name="Birren B."/>
        </authorList>
    </citation>
    <scope>NUCLEOTIDE SEQUENCE</scope>
    <source>
        <strain evidence="3">ATCC 64411</strain>
    </source>
</reference>
<keyword evidence="1" id="KW-0812">Transmembrane</keyword>
<dbReference type="EnsemblFungi" id="MAPG_11748T0">
    <property type="protein sequence ID" value="MAPG_11748T0"/>
    <property type="gene ID" value="MAPG_11748"/>
</dbReference>
<reference evidence="3" key="1">
    <citation type="submission" date="2010-05" db="EMBL/GenBank/DDBJ databases">
        <title>The Genome Sequence of Magnaporthe poae strain ATCC 64411.</title>
        <authorList>
            <consortium name="The Broad Institute Genome Sequencing Platform"/>
            <consortium name="Broad Institute Genome Sequencing Center for Infectious Disease"/>
            <person name="Ma L.-J."/>
            <person name="Dead R."/>
            <person name="Young S."/>
            <person name="Zeng Q."/>
            <person name="Koehrsen M."/>
            <person name="Alvarado L."/>
            <person name="Berlin A."/>
            <person name="Chapman S.B."/>
            <person name="Chen Z."/>
            <person name="Freedman E."/>
            <person name="Gellesch M."/>
            <person name="Goldberg J."/>
            <person name="Griggs A."/>
            <person name="Gujja S."/>
            <person name="Heilman E.R."/>
            <person name="Heiman D."/>
            <person name="Hepburn T."/>
            <person name="Howarth C."/>
            <person name="Jen D."/>
            <person name="Larson L."/>
            <person name="Mehta T."/>
            <person name="Neiman D."/>
            <person name="Pearson M."/>
            <person name="Roberts A."/>
            <person name="Saif S."/>
            <person name="Shea T."/>
            <person name="Shenoy N."/>
            <person name="Sisk P."/>
            <person name="Stolte C."/>
            <person name="Sykes S."/>
            <person name="Walk T."/>
            <person name="White J."/>
            <person name="Yandava C."/>
            <person name="Haas B."/>
            <person name="Nusbaum C."/>
            <person name="Birren B."/>
        </authorList>
    </citation>
    <scope>NUCLEOTIDE SEQUENCE</scope>
    <source>
        <strain evidence="3">ATCC 64411</strain>
    </source>
</reference>
<dbReference type="VEuPathDB" id="FungiDB:MAPG_11748"/>
<evidence type="ECO:0000313" key="4">
    <source>
        <dbReference type="EnsemblFungi" id="MAPG_11748T0"/>
    </source>
</evidence>
<dbReference type="PANTHER" id="PTHR24148">
    <property type="entry name" value="ANKYRIN REPEAT DOMAIN-CONTAINING PROTEIN 39 HOMOLOG-RELATED"/>
    <property type="match status" value="1"/>
</dbReference>
<proteinExistence type="predicted"/>
<feature type="transmembrane region" description="Helical" evidence="1">
    <location>
        <begin position="6"/>
        <end position="25"/>
    </location>
</feature>
<name>A0A0C4EG32_MAGP6</name>
<keyword evidence="5" id="KW-1185">Reference proteome</keyword>
<dbReference type="PANTHER" id="PTHR24148:SF73">
    <property type="entry name" value="HET DOMAIN PROTEIN (AFU_ORTHOLOGUE AFUA_8G01020)"/>
    <property type="match status" value="1"/>
</dbReference>
<dbReference type="STRING" id="644358.A0A0C4EG32"/>
<feature type="domain" description="Heterokaryon incompatibility" evidence="2">
    <location>
        <begin position="149"/>
        <end position="333"/>
    </location>
</feature>
<dbReference type="EMBL" id="GL877012">
    <property type="protein sequence ID" value="KLU92887.1"/>
    <property type="molecule type" value="Genomic_DNA"/>
</dbReference>
<evidence type="ECO:0000259" key="2">
    <source>
        <dbReference type="Pfam" id="PF06985"/>
    </source>
</evidence>
<reference evidence="4" key="4">
    <citation type="journal article" date="2015" name="G3 (Bethesda)">
        <title>Genome sequences of three phytopathogenic species of the Magnaporthaceae family of fungi.</title>
        <authorList>
            <person name="Okagaki L.H."/>
            <person name="Nunes C.C."/>
            <person name="Sailsbery J."/>
            <person name="Clay B."/>
            <person name="Brown D."/>
            <person name="John T."/>
            <person name="Oh Y."/>
            <person name="Young N."/>
            <person name="Fitzgerald M."/>
            <person name="Haas B.J."/>
            <person name="Zeng Q."/>
            <person name="Young S."/>
            <person name="Adiconis X."/>
            <person name="Fan L."/>
            <person name="Levin J.Z."/>
            <person name="Mitchell T.K."/>
            <person name="Okubara P.A."/>
            <person name="Farman M.L."/>
            <person name="Kohn L.M."/>
            <person name="Birren B."/>
            <person name="Ma L.-J."/>
            <person name="Dean R.A."/>
        </authorList>
    </citation>
    <scope>NUCLEOTIDE SEQUENCE</scope>
    <source>
        <strain evidence="4">ATCC 64411 / 73-15</strain>
    </source>
</reference>
<sequence length="623" mass="69258">MELRGIPLAVTAPFIVAIIIIVVVLEVALALVILPFLLIALSFYCLYLVLCRGRNVQTAISETRDDVTTFCVRLLGIKPTRKEHLLVRSDERSPLLFVEPPPTCSNAPYRSSPLRSRDQFRVLILSPGSFGDPLQGELMACSIARPPSYDALSYTWADETGDATKSSDLTLKGGAGSIRLTKNCDAAMRRLRRRRKARLVWIDAICIDQDSDHERTYQVSIMSQIFTSARRVIVYTGEGTPQTDRIFDWLNGLSAALLDIPPNAEVGSRPHDGFMIMLDRYRNIARESLAALFQERPVVGGVNDAGMSRSELVDLVSAFFSRRWFRRVWVLQEAALPDPGNTSVICGTRAVSAMRALHLLSLVHSHPAASMARIFVLVRAAPRGLGKSYLLDILIETRDRESEDPRDKIFGILSIANLLDRHMDEGLRVDYAETAQEVFTRFSTFFIRHHGPGFFLSLLKSESKLPGLPSWAADWSVPWPNYKAVAGKHLPAATRSVGSDSEAGFVKEGDVCFLTLNRPRILNGYFTRSGHVDGADDVRPEKVEDLREDEVLIEMYPGLAVLLARQNGGCYTFIQACPHHFSESGVEELAARWARVVTNAEGHGNQLGDTRGYLGPVETFKIC</sequence>
<keyword evidence="1" id="KW-1133">Transmembrane helix</keyword>
<dbReference type="EMBL" id="ADBL01002941">
    <property type="status" value="NOT_ANNOTATED_CDS"/>
    <property type="molecule type" value="Genomic_DNA"/>
</dbReference>
<organism evidence="4 5">
    <name type="scientific">Magnaporthiopsis poae (strain ATCC 64411 / 73-15)</name>
    <name type="common">Kentucky bluegrass fungus</name>
    <name type="synonym">Magnaporthe poae</name>
    <dbReference type="NCBI Taxonomy" id="644358"/>
    <lineage>
        <taxon>Eukaryota</taxon>
        <taxon>Fungi</taxon>
        <taxon>Dikarya</taxon>
        <taxon>Ascomycota</taxon>
        <taxon>Pezizomycotina</taxon>
        <taxon>Sordariomycetes</taxon>
        <taxon>Sordariomycetidae</taxon>
        <taxon>Magnaporthales</taxon>
        <taxon>Magnaporthaceae</taxon>
        <taxon>Magnaporthiopsis</taxon>
    </lineage>
</organism>
<dbReference type="InterPro" id="IPR010730">
    <property type="entry name" value="HET"/>
</dbReference>
<accession>A0A0C4EG32</accession>
<dbReference type="OrthoDB" id="2157530at2759"/>
<feature type="transmembrane region" description="Helical" evidence="1">
    <location>
        <begin position="32"/>
        <end position="50"/>
    </location>
</feature>
<evidence type="ECO:0000313" key="3">
    <source>
        <dbReference type="EMBL" id="KLU92887.1"/>
    </source>
</evidence>
<dbReference type="Pfam" id="PF06985">
    <property type="entry name" value="HET"/>
    <property type="match status" value="1"/>
</dbReference>
<evidence type="ECO:0000256" key="1">
    <source>
        <dbReference type="SAM" id="Phobius"/>
    </source>
</evidence>
<keyword evidence="1" id="KW-0472">Membrane</keyword>
<protein>
    <recommendedName>
        <fullName evidence="2">Heterokaryon incompatibility domain-containing protein</fullName>
    </recommendedName>
</protein>
<reference evidence="4" key="5">
    <citation type="submission" date="2015-06" db="UniProtKB">
        <authorList>
            <consortium name="EnsemblFungi"/>
        </authorList>
    </citation>
    <scope>IDENTIFICATION</scope>
    <source>
        <strain evidence="4">ATCC 64411</strain>
    </source>
</reference>
<evidence type="ECO:0000313" key="5">
    <source>
        <dbReference type="Proteomes" id="UP000011715"/>
    </source>
</evidence>
<reference evidence="5" key="2">
    <citation type="submission" date="2010-05" db="EMBL/GenBank/DDBJ databases">
        <title>The genome sequence of Magnaporthe poae strain ATCC 64411.</title>
        <authorList>
            <person name="Ma L.-J."/>
            <person name="Dead R."/>
            <person name="Young S."/>
            <person name="Zeng Q."/>
            <person name="Koehrsen M."/>
            <person name="Alvarado L."/>
            <person name="Berlin A."/>
            <person name="Chapman S.B."/>
            <person name="Chen Z."/>
            <person name="Freedman E."/>
            <person name="Gellesch M."/>
            <person name="Goldberg J."/>
            <person name="Griggs A."/>
            <person name="Gujja S."/>
            <person name="Heilman E.R."/>
            <person name="Heiman D."/>
            <person name="Hepburn T."/>
            <person name="Howarth C."/>
            <person name="Jen D."/>
            <person name="Larson L."/>
            <person name="Mehta T."/>
            <person name="Neiman D."/>
            <person name="Pearson M."/>
            <person name="Roberts A."/>
            <person name="Saif S."/>
            <person name="Shea T."/>
            <person name="Shenoy N."/>
            <person name="Sisk P."/>
            <person name="Stolte C."/>
            <person name="Sykes S."/>
            <person name="Walk T."/>
            <person name="White J."/>
            <person name="Yandava C."/>
            <person name="Haas B."/>
            <person name="Nusbaum C."/>
            <person name="Birren B."/>
        </authorList>
    </citation>
    <scope>NUCLEOTIDE SEQUENCE [LARGE SCALE GENOMIC DNA]</scope>
    <source>
        <strain evidence="5">ATCC 64411 / 73-15</strain>
    </source>
</reference>